<dbReference type="AlphaFoldDB" id="A0A8X6TJP9"/>
<gene>
    <name evidence="1" type="primary">pol_1817</name>
    <name evidence="1" type="ORF">NPIL_333131</name>
</gene>
<dbReference type="EMBL" id="BMAW01104922">
    <property type="protein sequence ID" value="GFT16977.1"/>
    <property type="molecule type" value="Genomic_DNA"/>
</dbReference>
<sequence>MFYPGGKLGWPSLGSPGGGTKVINRLYFSDRTSKSKYLIDIGADVFIVPLTAASKHRPLASLNFFATNFTAISTYGQCLLTLDFGLRRVFRGPFIIAAISQPIIGTDFLRHYGLLSDIRHECLVNSLTKLQTQETVQRLNHSGVKATNDNTKIHRLLAERFIPHAAKTQAVLNSYLKGTKRNDRISILRSEDFTAAFEKCKKDLEEASFLYHRTADALIAIVVSA</sequence>
<organism evidence="1 2">
    <name type="scientific">Nephila pilipes</name>
    <name type="common">Giant wood spider</name>
    <name type="synonym">Nephila maculata</name>
    <dbReference type="NCBI Taxonomy" id="299642"/>
    <lineage>
        <taxon>Eukaryota</taxon>
        <taxon>Metazoa</taxon>
        <taxon>Ecdysozoa</taxon>
        <taxon>Arthropoda</taxon>
        <taxon>Chelicerata</taxon>
        <taxon>Arachnida</taxon>
        <taxon>Araneae</taxon>
        <taxon>Araneomorphae</taxon>
        <taxon>Entelegynae</taxon>
        <taxon>Araneoidea</taxon>
        <taxon>Nephilidae</taxon>
        <taxon>Nephila</taxon>
    </lineage>
</organism>
<name>A0A8X6TJP9_NEPPI</name>
<dbReference type="InterPro" id="IPR021109">
    <property type="entry name" value="Peptidase_aspartic_dom_sf"/>
</dbReference>
<dbReference type="OrthoDB" id="6420822at2759"/>
<comment type="caution">
    <text evidence="1">The sequence shown here is derived from an EMBL/GenBank/DDBJ whole genome shotgun (WGS) entry which is preliminary data.</text>
</comment>
<keyword evidence="2" id="KW-1185">Reference proteome</keyword>
<evidence type="ECO:0000313" key="1">
    <source>
        <dbReference type="EMBL" id="GFT16977.1"/>
    </source>
</evidence>
<dbReference type="Proteomes" id="UP000887013">
    <property type="component" value="Unassembled WGS sequence"/>
</dbReference>
<evidence type="ECO:0000313" key="2">
    <source>
        <dbReference type="Proteomes" id="UP000887013"/>
    </source>
</evidence>
<dbReference type="SUPFAM" id="SSF50630">
    <property type="entry name" value="Acid proteases"/>
    <property type="match status" value="1"/>
</dbReference>
<accession>A0A8X6TJP9</accession>
<reference evidence="1" key="1">
    <citation type="submission" date="2020-08" db="EMBL/GenBank/DDBJ databases">
        <title>Multicomponent nature underlies the extraordinary mechanical properties of spider dragline silk.</title>
        <authorList>
            <person name="Kono N."/>
            <person name="Nakamura H."/>
            <person name="Mori M."/>
            <person name="Yoshida Y."/>
            <person name="Ohtoshi R."/>
            <person name="Malay A.D."/>
            <person name="Moran D.A.P."/>
            <person name="Tomita M."/>
            <person name="Numata K."/>
            <person name="Arakawa K."/>
        </authorList>
    </citation>
    <scope>NUCLEOTIDE SEQUENCE</scope>
</reference>
<protein>
    <submittedName>
        <fullName evidence="1">Retrovirus-related Pol polyprotein from transposon 297</fullName>
    </submittedName>
</protein>
<proteinExistence type="predicted"/>